<proteinExistence type="inferred from homology"/>
<dbReference type="InterPro" id="IPR020040">
    <property type="entry name" value="Ribosomal_uL6_a/b-dom"/>
</dbReference>
<sequence length="188" mass="21106">MKTINSFQLVKVPDNVSVTVKSRAITVKGPRGTLVRKFRHLPVDISMPQTKVLKVEKWFGKHKELAAVRTVCSHVENMIKGVTLGFLYKMRAVYAHFPINVAISNNNTSVEIRNFLGEKFARHVNMLDGVTFKPSGSKDEFVLEGNDLELVSRSAALIQQSTSVKKKDIRKFLDGIYVSEKTTVVTDI</sequence>
<dbReference type="InterPro" id="IPR002359">
    <property type="entry name" value="Ribosomal_uL6_CS2"/>
</dbReference>
<dbReference type="PIRSF" id="PIRSF002162">
    <property type="entry name" value="Ribosomal_L6"/>
    <property type="match status" value="1"/>
</dbReference>
<feature type="domain" description="Large ribosomal subunit protein uL6 alpha-beta" evidence="6">
    <location>
        <begin position="97"/>
        <end position="175"/>
    </location>
</feature>
<comment type="similarity">
    <text evidence="1">Belongs to the universal ribosomal protein uL6 family.</text>
</comment>
<dbReference type="InterPro" id="IPR036789">
    <property type="entry name" value="Ribosomal_uL6-like_a/b-dom_sf"/>
</dbReference>
<dbReference type="GeneID" id="101858543"/>
<evidence type="ECO:0000313" key="7">
    <source>
        <dbReference type="Proteomes" id="UP000694888"/>
    </source>
</evidence>
<dbReference type="Proteomes" id="UP000694888">
    <property type="component" value="Unplaced"/>
</dbReference>
<keyword evidence="3" id="KW-0687">Ribonucleoprotein</keyword>
<dbReference type="PANTHER" id="PTHR11655:SF16">
    <property type="entry name" value="60S RIBOSOMAL PROTEIN L9"/>
    <property type="match status" value="1"/>
</dbReference>
<name>A0ABM0JEJ9_APLCA</name>
<feature type="domain" description="Large ribosomal subunit protein uL6 alpha-beta" evidence="6">
    <location>
        <begin position="12"/>
        <end position="83"/>
    </location>
</feature>
<evidence type="ECO:0000256" key="2">
    <source>
        <dbReference type="ARBA" id="ARBA00022980"/>
    </source>
</evidence>
<evidence type="ECO:0000259" key="6">
    <source>
        <dbReference type="Pfam" id="PF00347"/>
    </source>
</evidence>
<dbReference type="GO" id="GO:0005840">
    <property type="term" value="C:ribosome"/>
    <property type="evidence" value="ECO:0007669"/>
    <property type="project" value="UniProtKB-KW"/>
</dbReference>
<evidence type="ECO:0000256" key="3">
    <source>
        <dbReference type="ARBA" id="ARBA00023274"/>
    </source>
</evidence>
<reference evidence="8" key="1">
    <citation type="submission" date="2025-08" db="UniProtKB">
        <authorList>
            <consortium name="RefSeq"/>
        </authorList>
    </citation>
    <scope>IDENTIFICATION</scope>
</reference>
<dbReference type="PANTHER" id="PTHR11655">
    <property type="entry name" value="60S/50S RIBOSOMAL PROTEIN L6/L9"/>
    <property type="match status" value="1"/>
</dbReference>
<keyword evidence="2 8" id="KW-0689">Ribosomal protein</keyword>
<dbReference type="Pfam" id="PF00347">
    <property type="entry name" value="Ribosomal_L6"/>
    <property type="match status" value="2"/>
</dbReference>
<organism evidence="7 8">
    <name type="scientific">Aplysia californica</name>
    <name type="common">California sea hare</name>
    <dbReference type="NCBI Taxonomy" id="6500"/>
    <lineage>
        <taxon>Eukaryota</taxon>
        <taxon>Metazoa</taxon>
        <taxon>Spiralia</taxon>
        <taxon>Lophotrochozoa</taxon>
        <taxon>Mollusca</taxon>
        <taxon>Gastropoda</taxon>
        <taxon>Heterobranchia</taxon>
        <taxon>Euthyneura</taxon>
        <taxon>Tectipleura</taxon>
        <taxon>Aplysiida</taxon>
        <taxon>Aplysioidea</taxon>
        <taxon>Aplysiidae</taxon>
        <taxon>Aplysia</taxon>
    </lineage>
</organism>
<keyword evidence="7" id="KW-1185">Reference proteome</keyword>
<gene>
    <name evidence="8" type="primary">LOC101858543</name>
</gene>
<dbReference type="SUPFAM" id="SSF56053">
    <property type="entry name" value="Ribosomal protein L6"/>
    <property type="match status" value="2"/>
</dbReference>
<evidence type="ECO:0000256" key="1">
    <source>
        <dbReference type="ARBA" id="ARBA00009356"/>
    </source>
</evidence>
<dbReference type="Gene3D" id="3.90.930.12">
    <property type="entry name" value="Ribosomal protein L6, alpha-beta domain"/>
    <property type="match status" value="2"/>
</dbReference>
<accession>A0ABM0JEJ9</accession>
<evidence type="ECO:0000256" key="5">
    <source>
        <dbReference type="ARBA" id="ARBA00035349"/>
    </source>
</evidence>
<evidence type="ECO:0000313" key="8">
    <source>
        <dbReference type="RefSeq" id="XP_005091935.1"/>
    </source>
</evidence>
<protein>
    <recommendedName>
        <fullName evidence="4">Large ribosomal subunit protein uL6</fullName>
    </recommendedName>
    <alternativeName>
        <fullName evidence="5">60S ribosomal protein L9</fullName>
    </alternativeName>
</protein>
<evidence type="ECO:0000256" key="4">
    <source>
        <dbReference type="ARBA" id="ARBA00035246"/>
    </source>
</evidence>
<dbReference type="RefSeq" id="XP_005091935.1">
    <property type="nucleotide sequence ID" value="XM_005091878.2"/>
</dbReference>
<dbReference type="InterPro" id="IPR000702">
    <property type="entry name" value="Ribosomal_uL6-like"/>
</dbReference>
<dbReference type="PROSITE" id="PS00700">
    <property type="entry name" value="RIBOSOMAL_L6_2"/>
    <property type="match status" value="1"/>
</dbReference>